<reference evidence="2" key="1">
    <citation type="submission" date="2009-01" db="EMBL/GenBank/DDBJ databases">
        <title>Complete sequence of chromosome Cyanothece sp. PCC 7425.</title>
        <authorList>
            <consortium name="US DOE Joint Genome Institute"/>
            <person name="Lucas S."/>
            <person name="Copeland A."/>
            <person name="Lapidus A."/>
            <person name="Glavina del Rio T."/>
            <person name="Dalin E."/>
            <person name="Tice H."/>
            <person name="Bruce D."/>
            <person name="Goodwin L."/>
            <person name="Pitluck S."/>
            <person name="Sims D."/>
            <person name="Meineke L."/>
            <person name="Brettin T."/>
            <person name="Detter J.C."/>
            <person name="Han C."/>
            <person name="Larimer F."/>
            <person name="Land M."/>
            <person name="Hauser L."/>
            <person name="Kyrpides N."/>
            <person name="Ovchinnikova G."/>
            <person name="Liberton M."/>
            <person name="Stoeckel J."/>
            <person name="Banerjee A."/>
            <person name="Singh A."/>
            <person name="Page L."/>
            <person name="Sato H."/>
            <person name="Zhao L."/>
            <person name="Sherman L."/>
            <person name="Pakrasi H."/>
            <person name="Richardson P."/>
        </authorList>
    </citation>
    <scope>NUCLEOTIDE SEQUENCE</scope>
    <source>
        <strain evidence="2">PCC 7425</strain>
    </source>
</reference>
<protein>
    <submittedName>
        <fullName evidence="2">Uncharacterized protein</fullName>
    </submittedName>
</protein>
<evidence type="ECO:0000313" key="2">
    <source>
        <dbReference type="EMBL" id="ACL45124.1"/>
    </source>
</evidence>
<proteinExistence type="predicted"/>
<feature type="compositionally biased region" description="Polar residues" evidence="1">
    <location>
        <begin position="23"/>
        <end position="32"/>
    </location>
</feature>
<accession>B8HKD3</accession>
<name>B8HKD3_CYAP4</name>
<dbReference type="KEGG" id="cyn:Cyan7425_2778"/>
<gene>
    <name evidence="2" type="ordered locus">Cyan7425_2778</name>
</gene>
<dbReference type="OrthoDB" id="466175at2"/>
<dbReference type="eggNOG" id="ENOG5032Z69">
    <property type="taxonomic scope" value="Bacteria"/>
</dbReference>
<dbReference type="EMBL" id="CP001344">
    <property type="protein sequence ID" value="ACL45124.1"/>
    <property type="molecule type" value="Genomic_DNA"/>
</dbReference>
<organism evidence="2">
    <name type="scientific">Cyanothece sp. (strain PCC 7425 / ATCC 29141)</name>
    <dbReference type="NCBI Taxonomy" id="395961"/>
    <lineage>
        <taxon>Bacteria</taxon>
        <taxon>Bacillati</taxon>
        <taxon>Cyanobacteriota</taxon>
        <taxon>Cyanophyceae</taxon>
        <taxon>Gomontiellales</taxon>
        <taxon>Cyanothecaceae</taxon>
        <taxon>Cyanothece</taxon>
    </lineage>
</organism>
<feature type="region of interest" description="Disordered" evidence="1">
    <location>
        <begin position="1"/>
        <end position="42"/>
    </location>
</feature>
<dbReference type="AlphaFoldDB" id="B8HKD3"/>
<sequence length="101" mass="10808">MTTPSNANPQAAEPGRGAPGNQWGVQMAQNPAVNAPDERIPSNVDVEGNIQDIKAAEAEEADTDLKTTGGYVLRESGTLDNFAIEPQMYIEGEHGERIEVD</sequence>
<evidence type="ECO:0000256" key="1">
    <source>
        <dbReference type="SAM" id="MobiDB-lite"/>
    </source>
</evidence>
<dbReference type="HOGENOM" id="CLU_165337_0_0_3"/>